<dbReference type="InterPro" id="IPR050194">
    <property type="entry name" value="Glycosyltransferase_grp1"/>
</dbReference>
<feature type="domain" description="Glycosyltransferase subfamily 4-like N-terminal" evidence="4">
    <location>
        <begin position="12"/>
        <end position="110"/>
    </location>
</feature>
<evidence type="ECO:0000256" key="1">
    <source>
        <dbReference type="ARBA" id="ARBA00021292"/>
    </source>
</evidence>
<dbReference type="PANTHER" id="PTHR45947:SF3">
    <property type="entry name" value="SULFOQUINOVOSYL TRANSFERASE SQD2"/>
    <property type="match status" value="1"/>
</dbReference>
<dbReference type="EMBL" id="SOFM01000029">
    <property type="protein sequence ID" value="TFC03098.1"/>
    <property type="molecule type" value="Genomic_DNA"/>
</dbReference>
<evidence type="ECO:0000256" key="3">
    <source>
        <dbReference type="ARBA" id="ARBA00022679"/>
    </source>
</evidence>
<keyword evidence="6" id="KW-1185">Reference proteome</keyword>
<dbReference type="PANTHER" id="PTHR45947">
    <property type="entry name" value="SULFOQUINOVOSYL TRANSFERASE SQD2"/>
    <property type="match status" value="1"/>
</dbReference>
<gene>
    <name evidence="5" type="ORF">E3O32_10815</name>
</gene>
<evidence type="ECO:0000313" key="5">
    <source>
        <dbReference type="EMBL" id="TFC03098.1"/>
    </source>
</evidence>
<protein>
    <recommendedName>
        <fullName evidence="1">D-inositol 3-phosphate glycosyltransferase</fullName>
    </recommendedName>
</protein>
<name>A0A4V3ICU5_9MICO</name>
<dbReference type="Gene3D" id="3.40.50.2000">
    <property type="entry name" value="Glycogen Phosphorylase B"/>
    <property type="match status" value="2"/>
</dbReference>
<comment type="caution">
    <text evidence="5">The sequence shown here is derived from an EMBL/GenBank/DDBJ whole genome shotgun (WGS) entry which is preliminary data.</text>
</comment>
<dbReference type="Pfam" id="PF13439">
    <property type="entry name" value="Glyco_transf_4"/>
    <property type="match status" value="1"/>
</dbReference>
<reference evidence="5 6" key="1">
    <citation type="submission" date="2019-03" db="EMBL/GenBank/DDBJ databases">
        <title>Genomics of glacier-inhabiting Cryobacterium strains.</title>
        <authorList>
            <person name="Liu Q."/>
            <person name="Xin Y.-H."/>
        </authorList>
    </citation>
    <scope>NUCLEOTIDE SEQUENCE [LARGE SCALE GENOMIC DNA]</scope>
    <source>
        <strain evidence="5 6">RHLT2-21</strain>
    </source>
</reference>
<dbReference type="AlphaFoldDB" id="A0A4V3ICU5"/>
<dbReference type="Proteomes" id="UP000297643">
    <property type="component" value="Unassembled WGS sequence"/>
</dbReference>
<dbReference type="SUPFAM" id="SSF53756">
    <property type="entry name" value="UDP-Glycosyltransferase/glycogen phosphorylase"/>
    <property type="match status" value="1"/>
</dbReference>
<sequence>MRIVIYPHSMEFGGSQRNAIDIATALRERGHELTVFCPPGPLVELVTERGLRYELAPLPRIRPSFAVMKRLCAVVEAADADVVHGFEWPTALEALFGPDRKLGVPAVCTVMSMSVAPFLPSWLPLTVGTESILRTERAHRAEVILLEPPVDTEHDRPVDQIAAKRRLGIAPETLVVSLVTRLAKELKREGILTAIEAAGALAREFPVTLVIAGDGPIRAEVEAAALRANTAAGTQAVLLTGTLVDPRPVYDAADIALGMGGSALRSMAFTKPLIVQGEQGFWRVLEPDSLSGFTENGWFGIGAPGEERDGAARLGRLLRPLLEDADHRDELGSFSRATVESRYGLPAAAELLEDFYLRAVARSKASPRAPSRLLAPYLSVTGYEMRRKVRRRLGGVVSDDFNSLASIQLQSERSVSR</sequence>
<organism evidence="5 6">
    <name type="scientific">Cryobacterium mannosilyticum</name>
    <dbReference type="NCBI Taxonomy" id="1259190"/>
    <lineage>
        <taxon>Bacteria</taxon>
        <taxon>Bacillati</taxon>
        <taxon>Actinomycetota</taxon>
        <taxon>Actinomycetes</taxon>
        <taxon>Micrococcales</taxon>
        <taxon>Microbacteriaceae</taxon>
        <taxon>Cryobacterium</taxon>
    </lineage>
</organism>
<evidence type="ECO:0000313" key="6">
    <source>
        <dbReference type="Proteomes" id="UP000297643"/>
    </source>
</evidence>
<dbReference type="GO" id="GO:0016758">
    <property type="term" value="F:hexosyltransferase activity"/>
    <property type="evidence" value="ECO:0007669"/>
    <property type="project" value="TreeGrafter"/>
</dbReference>
<dbReference type="GO" id="GO:1901137">
    <property type="term" value="P:carbohydrate derivative biosynthetic process"/>
    <property type="evidence" value="ECO:0007669"/>
    <property type="project" value="UniProtKB-ARBA"/>
</dbReference>
<evidence type="ECO:0000259" key="4">
    <source>
        <dbReference type="Pfam" id="PF13439"/>
    </source>
</evidence>
<keyword evidence="2" id="KW-0328">Glycosyltransferase</keyword>
<dbReference type="Pfam" id="PF13692">
    <property type="entry name" value="Glyco_trans_1_4"/>
    <property type="match status" value="1"/>
</dbReference>
<proteinExistence type="predicted"/>
<keyword evidence="3 5" id="KW-0808">Transferase</keyword>
<dbReference type="InterPro" id="IPR028098">
    <property type="entry name" value="Glyco_trans_4-like_N"/>
</dbReference>
<dbReference type="CDD" id="cd03801">
    <property type="entry name" value="GT4_PimA-like"/>
    <property type="match status" value="1"/>
</dbReference>
<accession>A0A4V3ICU5</accession>
<evidence type="ECO:0000256" key="2">
    <source>
        <dbReference type="ARBA" id="ARBA00022676"/>
    </source>
</evidence>